<feature type="domain" description="VOC" evidence="1">
    <location>
        <begin position="6"/>
        <end position="124"/>
    </location>
</feature>
<dbReference type="EMBL" id="CP033923">
    <property type="protein sequence ID" value="AZA90721.1"/>
    <property type="molecule type" value="Genomic_DNA"/>
</dbReference>
<gene>
    <name evidence="2" type="ORF">EG343_08825</name>
</gene>
<evidence type="ECO:0000313" key="3">
    <source>
        <dbReference type="Proteomes" id="UP000278288"/>
    </source>
</evidence>
<accession>A0AAD0YP33</accession>
<keyword evidence="3" id="KW-1185">Reference proteome</keyword>
<dbReference type="InterPro" id="IPR052164">
    <property type="entry name" value="Anthracycline_SecMetBiosynth"/>
</dbReference>
<sequence length="131" mass="14876">MNSSNPVVYFEILVHDLERAENFYSAVFNFSFEKDIIDHYEMALFPFEEKNSGITGALAKGDVYKATKDGVIIYFKTESIDATLEKVLQHAGTILYPKRTDEKYGFAVAEFEDSEGNRIALHETMSKEDGD</sequence>
<dbReference type="InterPro" id="IPR037523">
    <property type="entry name" value="VOC_core"/>
</dbReference>
<reference evidence="2 3" key="1">
    <citation type="submission" date="2018-11" db="EMBL/GenBank/DDBJ databases">
        <title>Proposal to divide the Flavobacteriaceae and reorganize its genera based on Amino Acid Identity values calculated from whole genome sequences.</title>
        <authorList>
            <person name="Nicholson A.C."/>
            <person name="Gulvik C.A."/>
            <person name="Whitney A.M."/>
            <person name="Humrighouse B.W."/>
            <person name="Bell M."/>
            <person name="Holmes B."/>
            <person name="Steigerwalt A.G."/>
            <person name="Villarma A."/>
            <person name="Sheth M."/>
            <person name="Batra D."/>
            <person name="Pryor J."/>
            <person name="Bernardet J.-F."/>
            <person name="Hugo C."/>
            <person name="Kampfer P."/>
            <person name="Newman J."/>
            <person name="McQuiston J.R."/>
        </authorList>
    </citation>
    <scope>NUCLEOTIDE SEQUENCE [LARGE SCALE GENOMIC DNA]</scope>
    <source>
        <strain evidence="2 3">G0041</strain>
    </source>
</reference>
<evidence type="ECO:0000259" key="1">
    <source>
        <dbReference type="PROSITE" id="PS51819"/>
    </source>
</evidence>
<proteinExistence type="predicted"/>
<dbReference type="Gene3D" id="3.10.180.10">
    <property type="entry name" value="2,3-Dihydroxybiphenyl 1,2-Dioxygenase, domain 1"/>
    <property type="match status" value="1"/>
</dbReference>
<evidence type="ECO:0000313" key="2">
    <source>
        <dbReference type="EMBL" id="AZA90721.1"/>
    </source>
</evidence>
<dbReference type="Proteomes" id="UP000278288">
    <property type="component" value="Chromosome"/>
</dbReference>
<dbReference type="SUPFAM" id="SSF54593">
    <property type="entry name" value="Glyoxalase/Bleomycin resistance protein/Dihydroxybiphenyl dioxygenase"/>
    <property type="match status" value="1"/>
</dbReference>
<dbReference type="KEGG" id="cnk:EG343_08825"/>
<dbReference type="PANTHER" id="PTHR33993:SF2">
    <property type="entry name" value="VOC DOMAIN-CONTAINING PROTEIN"/>
    <property type="match status" value="1"/>
</dbReference>
<protein>
    <submittedName>
        <fullName evidence="2">VOC family protein</fullName>
    </submittedName>
</protein>
<name>A0AAD0YP33_CHRNA</name>
<dbReference type="CDD" id="cd07247">
    <property type="entry name" value="SgaA_N_like"/>
    <property type="match status" value="1"/>
</dbReference>
<dbReference type="InterPro" id="IPR029068">
    <property type="entry name" value="Glyas_Bleomycin-R_OHBP_Dase"/>
</dbReference>
<dbReference type="InterPro" id="IPR004360">
    <property type="entry name" value="Glyas_Fos-R_dOase_dom"/>
</dbReference>
<dbReference type="Pfam" id="PF00903">
    <property type="entry name" value="Glyoxalase"/>
    <property type="match status" value="1"/>
</dbReference>
<dbReference type="PANTHER" id="PTHR33993">
    <property type="entry name" value="GLYOXALASE-RELATED"/>
    <property type="match status" value="1"/>
</dbReference>
<dbReference type="AlphaFoldDB" id="A0AAD0YP33"/>
<dbReference type="RefSeq" id="WP_123857440.1">
    <property type="nucleotide sequence ID" value="NZ_CP033923.1"/>
</dbReference>
<organism evidence="2 3">
    <name type="scientific">Chryseobacterium nakagawai</name>
    <dbReference type="NCBI Taxonomy" id="1241982"/>
    <lineage>
        <taxon>Bacteria</taxon>
        <taxon>Pseudomonadati</taxon>
        <taxon>Bacteroidota</taxon>
        <taxon>Flavobacteriia</taxon>
        <taxon>Flavobacteriales</taxon>
        <taxon>Weeksellaceae</taxon>
        <taxon>Chryseobacterium group</taxon>
        <taxon>Chryseobacterium</taxon>
    </lineage>
</organism>
<dbReference type="PROSITE" id="PS51819">
    <property type="entry name" value="VOC"/>
    <property type="match status" value="1"/>
</dbReference>